<protein>
    <submittedName>
        <fullName evidence="5">Rpr2-domain-containing protein</fullName>
    </submittedName>
</protein>
<gene>
    <name evidence="5" type="ORF">COEREDRAFT_79041</name>
</gene>
<dbReference type="Gene3D" id="6.20.50.20">
    <property type="match status" value="1"/>
</dbReference>
<dbReference type="GO" id="GO:0008033">
    <property type="term" value="P:tRNA processing"/>
    <property type="evidence" value="ECO:0007669"/>
    <property type="project" value="UniProtKB-KW"/>
</dbReference>
<dbReference type="AlphaFoldDB" id="A0A2G5BL87"/>
<sequence length="169" mass="18785">MGKGRRGQKSGSLPNRELYERMNFLYQSSQFFATHCQSIHSVESTEKLCSESPPLSSSVAAEAVVSSNIASDMHSISTPLLPLARFYTKEMRQMARKSVLRVSPHVKREICKICSTPLMPGVSCTIRIKGKAHGKRVITTCTYCGSQKRLMANSDHTLFVDKPDHGTIH</sequence>
<dbReference type="Proteomes" id="UP000242474">
    <property type="component" value="Unassembled WGS sequence"/>
</dbReference>
<keyword evidence="6" id="KW-1185">Reference proteome</keyword>
<evidence type="ECO:0000256" key="4">
    <source>
        <dbReference type="ARBA" id="ARBA00038402"/>
    </source>
</evidence>
<accession>A0A2G5BL87</accession>
<evidence type="ECO:0000256" key="1">
    <source>
        <dbReference type="ARBA" id="ARBA00022694"/>
    </source>
</evidence>
<evidence type="ECO:0000313" key="6">
    <source>
        <dbReference type="Proteomes" id="UP000242474"/>
    </source>
</evidence>
<keyword evidence="1" id="KW-0819">tRNA processing</keyword>
<proteinExistence type="inferred from homology"/>
<dbReference type="EMBL" id="KZ303486">
    <property type="protein sequence ID" value="PIA19766.1"/>
    <property type="molecule type" value="Genomic_DNA"/>
</dbReference>
<dbReference type="GO" id="GO:0046872">
    <property type="term" value="F:metal ion binding"/>
    <property type="evidence" value="ECO:0007669"/>
    <property type="project" value="UniProtKB-KW"/>
</dbReference>
<organism evidence="5 6">
    <name type="scientific">Coemansia reversa (strain ATCC 12441 / NRRL 1564)</name>
    <dbReference type="NCBI Taxonomy" id="763665"/>
    <lineage>
        <taxon>Eukaryota</taxon>
        <taxon>Fungi</taxon>
        <taxon>Fungi incertae sedis</taxon>
        <taxon>Zoopagomycota</taxon>
        <taxon>Kickxellomycotina</taxon>
        <taxon>Kickxellomycetes</taxon>
        <taxon>Kickxellales</taxon>
        <taxon>Kickxellaceae</taxon>
        <taxon>Coemansia</taxon>
    </lineage>
</organism>
<dbReference type="InterPro" id="IPR007175">
    <property type="entry name" value="Rpr2/Snm1/Rpp21"/>
</dbReference>
<dbReference type="GO" id="GO:0005655">
    <property type="term" value="C:nucleolar ribonuclease P complex"/>
    <property type="evidence" value="ECO:0007669"/>
    <property type="project" value="TreeGrafter"/>
</dbReference>
<evidence type="ECO:0000256" key="3">
    <source>
        <dbReference type="ARBA" id="ARBA00022833"/>
    </source>
</evidence>
<dbReference type="PANTHER" id="PTHR14742:SF0">
    <property type="entry name" value="RIBONUCLEASE P PROTEIN SUBUNIT P21"/>
    <property type="match status" value="1"/>
</dbReference>
<comment type="similarity">
    <text evidence="4">Belongs to the eukaryotic/archaeal RNase P protein component 4 family.</text>
</comment>
<dbReference type="PANTHER" id="PTHR14742">
    <property type="entry name" value="RIBONUCLEASE P SUBUNIT P21"/>
    <property type="match status" value="1"/>
</dbReference>
<keyword evidence="2" id="KW-0479">Metal-binding</keyword>
<dbReference type="STRING" id="763665.A0A2G5BL87"/>
<evidence type="ECO:0000313" key="5">
    <source>
        <dbReference type="EMBL" id="PIA19766.1"/>
    </source>
</evidence>
<dbReference type="OrthoDB" id="128536at2759"/>
<dbReference type="Pfam" id="PF04032">
    <property type="entry name" value="Rpr2"/>
    <property type="match status" value="1"/>
</dbReference>
<reference evidence="5 6" key="1">
    <citation type="journal article" date="2015" name="Genome Biol. Evol.">
        <title>Phylogenomic analyses indicate that early fungi evolved digesting cell walls of algal ancestors of land plants.</title>
        <authorList>
            <person name="Chang Y."/>
            <person name="Wang S."/>
            <person name="Sekimoto S."/>
            <person name="Aerts A.L."/>
            <person name="Choi C."/>
            <person name="Clum A."/>
            <person name="LaButti K.M."/>
            <person name="Lindquist E.A."/>
            <person name="Yee Ngan C."/>
            <person name="Ohm R.A."/>
            <person name="Salamov A.A."/>
            <person name="Grigoriev I.V."/>
            <person name="Spatafora J.W."/>
            <person name="Berbee M.L."/>
        </authorList>
    </citation>
    <scope>NUCLEOTIDE SEQUENCE [LARGE SCALE GENOMIC DNA]</scope>
    <source>
        <strain evidence="5 6">NRRL 1564</strain>
    </source>
</reference>
<keyword evidence="3" id="KW-0862">Zinc</keyword>
<evidence type="ECO:0000256" key="2">
    <source>
        <dbReference type="ARBA" id="ARBA00022723"/>
    </source>
</evidence>
<name>A0A2G5BL87_COERN</name>